<organism evidence="5 6">
    <name type="scientific">Nannocystis exedens</name>
    <dbReference type="NCBI Taxonomy" id="54"/>
    <lineage>
        <taxon>Bacteria</taxon>
        <taxon>Pseudomonadati</taxon>
        <taxon>Myxococcota</taxon>
        <taxon>Polyangia</taxon>
        <taxon>Nannocystales</taxon>
        <taxon>Nannocystaceae</taxon>
        <taxon>Nannocystis</taxon>
    </lineage>
</organism>
<dbReference type="SUPFAM" id="SSF55486">
    <property type="entry name" value="Metalloproteases ('zincins'), catalytic domain"/>
    <property type="match status" value="1"/>
</dbReference>
<evidence type="ECO:0000256" key="2">
    <source>
        <dbReference type="ARBA" id="ARBA00022737"/>
    </source>
</evidence>
<keyword evidence="3" id="KW-1015">Disulfide bond</keyword>
<feature type="compositionally biased region" description="Low complexity" evidence="4">
    <location>
        <begin position="917"/>
        <end position="927"/>
    </location>
</feature>
<keyword evidence="1" id="KW-0732">Signal</keyword>
<dbReference type="Pfam" id="PF13948">
    <property type="entry name" value="DUF4215"/>
    <property type="match status" value="1"/>
</dbReference>
<evidence type="ECO:0000256" key="1">
    <source>
        <dbReference type="ARBA" id="ARBA00022729"/>
    </source>
</evidence>
<dbReference type="EMBL" id="FOMX01000004">
    <property type="protein sequence ID" value="SFD77926.1"/>
    <property type="molecule type" value="Genomic_DNA"/>
</dbReference>
<accession>A0A1I1V4I3</accession>
<dbReference type="Gene3D" id="3.10.170.10">
    <property type="match status" value="1"/>
</dbReference>
<evidence type="ECO:0000256" key="3">
    <source>
        <dbReference type="ARBA" id="ARBA00023157"/>
    </source>
</evidence>
<evidence type="ECO:0000313" key="6">
    <source>
        <dbReference type="Proteomes" id="UP000199400"/>
    </source>
</evidence>
<dbReference type="STRING" id="54.SAMN02745121_01545"/>
<proteinExistence type="predicted"/>
<dbReference type="NCBIfam" id="TIGR02232">
    <property type="entry name" value="myxo_disulf_rpt"/>
    <property type="match status" value="1"/>
</dbReference>
<reference evidence="6" key="1">
    <citation type="submission" date="2016-10" db="EMBL/GenBank/DDBJ databases">
        <authorList>
            <person name="Varghese N."/>
            <person name="Submissions S."/>
        </authorList>
    </citation>
    <scope>NUCLEOTIDE SEQUENCE [LARGE SCALE GENOMIC DNA]</scope>
    <source>
        <strain evidence="6">ATCC 25963</strain>
    </source>
</reference>
<gene>
    <name evidence="5" type="ORF">SAMN02745121_01545</name>
</gene>
<protein>
    <submittedName>
        <fullName evidence="5">Myxococcus cysteine-rich repeat-containing protein</fullName>
    </submittedName>
</protein>
<dbReference type="AlphaFoldDB" id="A0A1I1V4I3"/>
<name>A0A1I1V4I3_9BACT</name>
<evidence type="ECO:0000256" key="4">
    <source>
        <dbReference type="SAM" id="MobiDB-lite"/>
    </source>
</evidence>
<keyword evidence="6" id="KW-1185">Reference proteome</keyword>
<sequence>MFSRLLSSASIVVILALSLPGEARARRVEPGAWQPAAGVGMRLQRAVDLGGAPPRVAAAAWRRLAAELGPNAQAIWDADTHVPTRVWGLGLPAAGAMGSSLVARRVGDSFLAAHLDLLAPGARVDDFELVADDLSAGIRSLGYVQTYRGRRVVGGQLSLRFKHDRLALIGSEALPHVRAVLTDSPIGDDLARARALEWLRVEYPAATAGAVSAPVILPLVGHGPVRYVEARAVDVASERPLGGWTVYVDAATGDPLARVSTFVSASGTVLYDVPERSPSFGERVLRPAPFLDVTIDDVPATTDALGAVSFDAATVQIGLGVRGDFVRIINKAGELASQVVALDGGSDVQWSGSDDPHLDAQLTAYIAGNFAKEYVRAIASEPLAWLDGQVNLTVSDNSGACNAMSNGDDLFFFDGNDNCENTARIPDVVYHEAGHSVHNQALIPGVGLFEGALSEGISDYLSATITGDPAMARGFFLDSQPLRDLDPDGYEWHWPEDRGEAHDEGRIIGGTLWDLRTELIAEMGEAEGVAHSDKIWYESVRRASDIPTMYPEALLVDDDDGDLSNGTPHGCLIDQVFYKHGLVGAAILGGKVRTLAAEGDGSVPVALDIQAAQSSCIDLAPTGAALEWRVRGTADVQEATMTATAEGFAGSLPPQPDGTVIEYRVTADLSDGTDTRFPANPAYPWYQRYYGEVVPIWCEGFEGDVSSWTLGTEWEVGAPQGKSGDPDAAFAGDKVAGIDLGGDGRYSPQRVMNLTGPIVELPPGFAVYRLQYQRWLNVEDAYFDKAEILVNGELGWRNFNSMMGDNNSDVHHRDSEWSFHDVDITPVAFPGTIQLTFRLSSDGGLELGGWTLDDVCIVGVEEPPPPVCGDGVIAAGEGCDDGNSEGGDGCSATCTVETPEDPTDGAPATTGDDDPETTTAAVDDSATAGGATDMGGCGCRSAGGAGGSSAWMLVLAGLGCRRRTRRRPTSALRA</sequence>
<dbReference type="Proteomes" id="UP000199400">
    <property type="component" value="Unassembled WGS sequence"/>
</dbReference>
<keyword evidence="2" id="KW-0677">Repeat</keyword>
<evidence type="ECO:0000313" key="5">
    <source>
        <dbReference type="EMBL" id="SFD77926.1"/>
    </source>
</evidence>
<dbReference type="InterPro" id="IPR011936">
    <property type="entry name" value="Myxo_disulph_rpt"/>
</dbReference>
<feature type="region of interest" description="Disordered" evidence="4">
    <location>
        <begin position="879"/>
        <end position="927"/>
    </location>
</feature>